<accession>A0A094ZHJ5</accession>
<dbReference type="Pfam" id="PF00588">
    <property type="entry name" value="SpoU_methylase"/>
    <property type="match status" value="1"/>
</dbReference>
<protein>
    <submittedName>
        <fullName evidence="5">RNA methyltransferase-like protein 1</fullName>
    </submittedName>
</protein>
<dbReference type="GO" id="GO:0003723">
    <property type="term" value="F:RNA binding"/>
    <property type="evidence" value="ECO:0007669"/>
    <property type="project" value="InterPro"/>
</dbReference>
<dbReference type="STRING" id="6185.A0A094ZHJ5"/>
<dbReference type="CDD" id="cd18106">
    <property type="entry name" value="SpoU-like_RNMTL1"/>
    <property type="match status" value="1"/>
</dbReference>
<dbReference type="GO" id="GO:0006396">
    <property type="term" value="P:RNA processing"/>
    <property type="evidence" value="ECO:0007669"/>
    <property type="project" value="InterPro"/>
</dbReference>
<dbReference type="InterPro" id="IPR029064">
    <property type="entry name" value="Ribosomal_eL30-like_sf"/>
</dbReference>
<name>A0A094ZHJ5_SCHHA</name>
<dbReference type="AlphaFoldDB" id="A0A094ZHJ5"/>
<feature type="domain" description="RNA 2-O ribose methyltransferase substrate binding" evidence="4">
    <location>
        <begin position="145"/>
        <end position="215"/>
    </location>
</feature>
<dbReference type="Gene3D" id="3.40.1280.10">
    <property type="match status" value="1"/>
</dbReference>
<evidence type="ECO:0000256" key="2">
    <source>
        <dbReference type="ARBA" id="ARBA00022603"/>
    </source>
</evidence>
<dbReference type="SMART" id="SM00967">
    <property type="entry name" value="SpoU_sub_bind"/>
    <property type="match status" value="1"/>
</dbReference>
<reference evidence="5" key="1">
    <citation type="journal article" date="2012" name="Nat. Genet.">
        <title>Whole-genome sequence of Schistosoma haematobium.</title>
        <authorList>
            <person name="Young N.D."/>
            <person name="Jex A.R."/>
            <person name="Li B."/>
            <person name="Liu S."/>
            <person name="Yang L."/>
            <person name="Xiong Z."/>
            <person name="Li Y."/>
            <person name="Cantacessi C."/>
            <person name="Hall R.S."/>
            <person name="Xu X."/>
            <person name="Chen F."/>
            <person name="Wu X."/>
            <person name="Zerlotini A."/>
            <person name="Oliveira G."/>
            <person name="Hofmann A."/>
            <person name="Zhang G."/>
            <person name="Fang X."/>
            <person name="Kang Y."/>
            <person name="Campbell B.E."/>
            <person name="Loukas A."/>
            <person name="Ranganathan S."/>
            <person name="Rollinson D."/>
            <person name="Rinaldi G."/>
            <person name="Brindley P.J."/>
            <person name="Yang H."/>
            <person name="Wang J."/>
            <person name="Wang J."/>
            <person name="Gasser R.B."/>
        </authorList>
    </citation>
    <scope>NUCLEOTIDE SEQUENCE [LARGE SCALE GENOMIC DNA]</scope>
</reference>
<dbReference type="GO" id="GO:0005737">
    <property type="term" value="C:cytoplasm"/>
    <property type="evidence" value="ECO:0007669"/>
    <property type="project" value="UniProtKB-ARBA"/>
</dbReference>
<evidence type="ECO:0000256" key="3">
    <source>
        <dbReference type="ARBA" id="ARBA00022679"/>
    </source>
</evidence>
<dbReference type="InterPro" id="IPR013123">
    <property type="entry name" value="SpoU_subst-bd"/>
</dbReference>
<dbReference type="EMBL" id="KL250499">
    <property type="protein sequence ID" value="KGB32324.1"/>
    <property type="molecule type" value="Genomic_DNA"/>
</dbReference>
<dbReference type="InterPro" id="IPR001537">
    <property type="entry name" value="SpoU_MeTrfase"/>
</dbReference>
<evidence type="ECO:0000256" key="1">
    <source>
        <dbReference type="ARBA" id="ARBA00007228"/>
    </source>
</evidence>
<evidence type="ECO:0000313" key="5">
    <source>
        <dbReference type="EMBL" id="KGB32324.1"/>
    </source>
</evidence>
<evidence type="ECO:0000259" key="4">
    <source>
        <dbReference type="SMART" id="SM00967"/>
    </source>
</evidence>
<dbReference type="InterPro" id="IPR053888">
    <property type="entry name" value="MRM3-like_sub_bind"/>
</dbReference>
<dbReference type="GO" id="GO:0032259">
    <property type="term" value="P:methylation"/>
    <property type="evidence" value="ECO:0007669"/>
    <property type="project" value="UniProtKB-KW"/>
</dbReference>
<dbReference type="InterPro" id="IPR029026">
    <property type="entry name" value="tRNA_m1G_MTases_N"/>
</dbReference>
<dbReference type="PANTHER" id="PTHR43191:SF2">
    <property type="entry name" value="RRNA METHYLTRANSFERASE 3, MITOCHONDRIAL"/>
    <property type="match status" value="1"/>
</dbReference>
<sequence>MVVWDVRMRRAVAVNLIFFIDIDLHKVRSPLTPSSSYSKPLMKSVYNLFSRSSIYCVRGLSNSFLYGDEILVSNKALEVKKHRKRQVNINTHCAENVPVCNTKKNFYPELNENDLKIREVILQSKVSLSHDGSGKNESCKYPTIILEGSKLISDALATGAKATSLFFSSQDALQKVGDLSNVLSIYYVNHRVMDQISSLQSPPGVIALFELPQQDCFKEKNAKFHLPVTLILDRINDPGNMGSLIRSGACFGLDSILVTKGSVDIWNTKVIRAGMSGHFRIPVYQGLSWTDISRYFGIRDGSSSHIKVFVADPEPLLTDKLIESAWKKDQTNHRSQYINECKISVECEAIDFLTPESTDSAYRLPVQTIPHFAVNYIPSEYNSAEHDCRLAVVIGSEIHGVSPEAFHLVHLTGGSRLVIPSADRINSLNVLSAASVLLGEIQRQFLCF</sequence>
<dbReference type="SUPFAM" id="SSF75217">
    <property type="entry name" value="alpha/beta knot"/>
    <property type="match status" value="2"/>
</dbReference>
<dbReference type="SUPFAM" id="SSF55315">
    <property type="entry name" value="L30e-like"/>
    <property type="match status" value="1"/>
</dbReference>
<dbReference type="InterPro" id="IPR051259">
    <property type="entry name" value="rRNA_Methyltransferase"/>
</dbReference>
<dbReference type="PANTHER" id="PTHR43191">
    <property type="entry name" value="RRNA METHYLTRANSFERASE 3"/>
    <property type="match status" value="1"/>
</dbReference>
<proteinExistence type="inferred from homology"/>
<organism evidence="5">
    <name type="scientific">Schistosoma haematobium</name>
    <name type="common">Blood fluke</name>
    <dbReference type="NCBI Taxonomy" id="6185"/>
    <lineage>
        <taxon>Eukaryota</taxon>
        <taxon>Metazoa</taxon>
        <taxon>Spiralia</taxon>
        <taxon>Lophotrochozoa</taxon>
        <taxon>Platyhelminthes</taxon>
        <taxon>Trematoda</taxon>
        <taxon>Digenea</taxon>
        <taxon>Strigeidida</taxon>
        <taxon>Schistosomatoidea</taxon>
        <taxon>Schistosomatidae</taxon>
        <taxon>Schistosoma</taxon>
    </lineage>
</organism>
<keyword evidence="2 5" id="KW-0489">Methyltransferase</keyword>
<comment type="similarity">
    <text evidence="1">Belongs to the class IV-like SAM-binding methyltransferase superfamily. RNA methyltransferase TrmH family.</text>
</comment>
<dbReference type="InterPro" id="IPR029028">
    <property type="entry name" value="Alpha/beta_knot_MTases"/>
</dbReference>
<dbReference type="Pfam" id="PF22435">
    <property type="entry name" value="MRM3-like_sub_bind"/>
    <property type="match status" value="1"/>
</dbReference>
<dbReference type="GO" id="GO:0008173">
    <property type="term" value="F:RNA methyltransferase activity"/>
    <property type="evidence" value="ECO:0007669"/>
    <property type="project" value="InterPro"/>
</dbReference>
<dbReference type="Gene3D" id="3.30.1330.30">
    <property type="match status" value="1"/>
</dbReference>
<keyword evidence="3 5" id="KW-0808">Transferase</keyword>
<gene>
    <name evidence="5" type="ORF">MS3_00457</name>
</gene>